<accession>A0ABP0T934</accession>
<reference evidence="1 2" key="1">
    <citation type="submission" date="2024-02" db="EMBL/GenBank/DDBJ databases">
        <authorList>
            <consortium name="ELIXIR-Norway"/>
            <consortium name="Elixir Norway"/>
        </authorList>
    </citation>
    <scope>NUCLEOTIDE SEQUENCE [LARGE SCALE GENOMIC DNA]</scope>
</reference>
<organism evidence="1 2">
    <name type="scientific">Sphagnum troendelagicum</name>
    <dbReference type="NCBI Taxonomy" id="128251"/>
    <lineage>
        <taxon>Eukaryota</taxon>
        <taxon>Viridiplantae</taxon>
        <taxon>Streptophyta</taxon>
        <taxon>Embryophyta</taxon>
        <taxon>Bryophyta</taxon>
        <taxon>Sphagnophytina</taxon>
        <taxon>Sphagnopsida</taxon>
        <taxon>Sphagnales</taxon>
        <taxon>Sphagnaceae</taxon>
        <taxon>Sphagnum</taxon>
    </lineage>
</organism>
<dbReference type="EMBL" id="OZ019893">
    <property type="protein sequence ID" value="CAK9190116.1"/>
    <property type="molecule type" value="Genomic_DNA"/>
</dbReference>
<evidence type="ECO:0000313" key="2">
    <source>
        <dbReference type="Proteomes" id="UP001497512"/>
    </source>
</evidence>
<keyword evidence="2" id="KW-1185">Reference proteome</keyword>
<protein>
    <submittedName>
        <fullName evidence="1">Uncharacterized protein</fullName>
    </submittedName>
</protein>
<dbReference type="Proteomes" id="UP001497512">
    <property type="component" value="Chromosome 1"/>
</dbReference>
<sequence>MHREAVCHFGECAIADHDHCVLNDEVHLVRGTPYAQDLVGGLLVHEHHKSAFPSGHGVLTVRADQQQLVPPRTAKLVEQLANHLADVYGRMAIVERDDNQMDVEQAATDINADVHVKE</sequence>
<gene>
    <name evidence="1" type="ORF">CSSPTR1EN2_LOCUS666</name>
</gene>
<proteinExistence type="predicted"/>
<name>A0ABP0T934_9BRYO</name>
<evidence type="ECO:0000313" key="1">
    <source>
        <dbReference type="EMBL" id="CAK9190116.1"/>
    </source>
</evidence>